<protein>
    <recommendedName>
        <fullName evidence="3">Cupin domain-containing protein</fullName>
    </recommendedName>
</protein>
<gene>
    <name evidence="1" type="ORF">ACFYU5_25880</name>
</gene>
<keyword evidence="2" id="KW-1185">Reference proteome</keyword>
<comment type="caution">
    <text evidence="1">The sequence shown here is derived from an EMBL/GenBank/DDBJ whole genome shotgun (WGS) entry which is preliminary data.</text>
</comment>
<evidence type="ECO:0008006" key="3">
    <source>
        <dbReference type="Google" id="ProtNLM"/>
    </source>
</evidence>
<dbReference type="InterPro" id="IPR011051">
    <property type="entry name" value="RmlC_Cupin_sf"/>
</dbReference>
<sequence>MPHSTLENLPAGGGGRWPSAASSFRSVHWGDMEVGFTTVHTPMDCTDIYQNLPGGVCPCPHFGYIISGRLRCTYPGTDIPDEVAGPGEVYYFPAGHVLVYDEPTNAIEFNPASGLQQLMNAVERNLAQNPEVVGS</sequence>
<dbReference type="SUPFAM" id="SSF51182">
    <property type="entry name" value="RmlC-like cupins"/>
    <property type="match status" value="1"/>
</dbReference>
<proteinExistence type="predicted"/>
<accession>A0ABW6P9K7</accession>
<dbReference type="Proteomes" id="UP001601442">
    <property type="component" value="Unassembled WGS sequence"/>
</dbReference>
<organism evidence="1 2">
    <name type="scientific">Nocardia aobensis</name>
    <dbReference type="NCBI Taxonomy" id="257277"/>
    <lineage>
        <taxon>Bacteria</taxon>
        <taxon>Bacillati</taxon>
        <taxon>Actinomycetota</taxon>
        <taxon>Actinomycetes</taxon>
        <taxon>Mycobacteriales</taxon>
        <taxon>Nocardiaceae</taxon>
        <taxon>Nocardia</taxon>
    </lineage>
</organism>
<name>A0ABW6P9K7_9NOCA</name>
<evidence type="ECO:0000313" key="2">
    <source>
        <dbReference type="Proteomes" id="UP001601442"/>
    </source>
</evidence>
<dbReference type="EMBL" id="JBIAMT010000005">
    <property type="protein sequence ID" value="MFF0499855.1"/>
    <property type="molecule type" value="Genomic_DNA"/>
</dbReference>
<dbReference type="RefSeq" id="WP_387398681.1">
    <property type="nucleotide sequence ID" value="NZ_JBIAMT010000005.1"/>
</dbReference>
<evidence type="ECO:0000313" key="1">
    <source>
        <dbReference type="EMBL" id="MFF0499855.1"/>
    </source>
</evidence>
<reference evidence="1 2" key="1">
    <citation type="submission" date="2024-10" db="EMBL/GenBank/DDBJ databases">
        <title>The Natural Products Discovery Center: Release of the First 8490 Sequenced Strains for Exploring Actinobacteria Biosynthetic Diversity.</title>
        <authorList>
            <person name="Kalkreuter E."/>
            <person name="Kautsar S.A."/>
            <person name="Yang D."/>
            <person name="Bader C.D."/>
            <person name="Teijaro C.N."/>
            <person name="Fluegel L."/>
            <person name="Davis C.M."/>
            <person name="Simpson J.R."/>
            <person name="Lauterbach L."/>
            <person name="Steele A.D."/>
            <person name="Gui C."/>
            <person name="Meng S."/>
            <person name="Li G."/>
            <person name="Viehrig K."/>
            <person name="Ye F."/>
            <person name="Su P."/>
            <person name="Kiefer A.F."/>
            <person name="Nichols A."/>
            <person name="Cepeda A.J."/>
            <person name="Yan W."/>
            <person name="Fan B."/>
            <person name="Jiang Y."/>
            <person name="Adhikari A."/>
            <person name="Zheng C.-J."/>
            <person name="Schuster L."/>
            <person name="Cowan T.M."/>
            <person name="Smanski M.J."/>
            <person name="Chevrette M.G."/>
            <person name="De Carvalho L.P.S."/>
            <person name="Shen B."/>
        </authorList>
    </citation>
    <scope>NUCLEOTIDE SEQUENCE [LARGE SCALE GENOMIC DNA]</scope>
    <source>
        <strain evidence="1 2">NPDC004119</strain>
    </source>
</reference>